<feature type="chain" id="PRO_5015190801" description="GH16 domain-containing protein" evidence="1">
    <location>
        <begin position="17"/>
        <end position="285"/>
    </location>
</feature>
<organism evidence="3 4">
    <name type="scientific">Planoprotostelium fungivorum</name>
    <dbReference type="NCBI Taxonomy" id="1890364"/>
    <lineage>
        <taxon>Eukaryota</taxon>
        <taxon>Amoebozoa</taxon>
        <taxon>Evosea</taxon>
        <taxon>Variosea</taxon>
        <taxon>Cavosteliida</taxon>
        <taxon>Cavosteliaceae</taxon>
        <taxon>Planoprotostelium</taxon>
    </lineage>
</organism>
<dbReference type="Gene3D" id="2.60.120.200">
    <property type="match status" value="1"/>
</dbReference>
<dbReference type="Pfam" id="PF00722">
    <property type="entry name" value="Glyco_hydro_16"/>
    <property type="match status" value="1"/>
</dbReference>
<dbReference type="InParanoid" id="A0A2P6NZ43"/>
<dbReference type="GO" id="GO:0005975">
    <property type="term" value="P:carbohydrate metabolic process"/>
    <property type="evidence" value="ECO:0007669"/>
    <property type="project" value="InterPro"/>
</dbReference>
<dbReference type="AlphaFoldDB" id="A0A2P6NZ43"/>
<dbReference type="PANTHER" id="PTHR38121:SF2">
    <property type="entry name" value="ACYLTRANSFERASE 3 DOMAIN-CONTAINING PROTEIN"/>
    <property type="match status" value="1"/>
</dbReference>
<comment type="caution">
    <text evidence="3">The sequence shown here is derived from an EMBL/GenBank/DDBJ whole genome shotgun (WGS) entry which is preliminary data.</text>
</comment>
<sequence>MKVLLLALCLVATVLSVTVPIQPWLNILNDKECKYERCVEVDFSKVDFDVPSTDPLFSDMFWIAADEGGEDGTYSCAKPDPNSTRCLFDPQNVYVKNGVLELAVPGGKLDGETISTSQIRFVGSEFIVSGVFEIVAQTSAVPGTCQAIFTQANPGFPAQKDEQDIEMLTGHYTEASDNIKAGLQLTSWNAFPTGEHDRQQNQVVDYGFDPTADFNVFRIEWDRNTTTYTYGESSVTFEKYSSQNPSKFVVNNWSNAGKFWTEGPPKEDSIMRIRSYKAYYNTKKN</sequence>
<protein>
    <recommendedName>
        <fullName evidence="2">GH16 domain-containing protein</fullName>
    </recommendedName>
</protein>
<evidence type="ECO:0000256" key="1">
    <source>
        <dbReference type="SAM" id="SignalP"/>
    </source>
</evidence>
<keyword evidence="1" id="KW-0732">Signal</keyword>
<keyword evidence="4" id="KW-1185">Reference proteome</keyword>
<feature type="domain" description="GH16" evidence="2">
    <location>
        <begin position="46"/>
        <end position="284"/>
    </location>
</feature>
<reference evidence="3 4" key="1">
    <citation type="journal article" date="2018" name="Genome Biol. Evol.">
        <title>Multiple Roots of Fruiting Body Formation in Amoebozoa.</title>
        <authorList>
            <person name="Hillmann F."/>
            <person name="Forbes G."/>
            <person name="Novohradska S."/>
            <person name="Ferling I."/>
            <person name="Riege K."/>
            <person name="Groth M."/>
            <person name="Westermann M."/>
            <person name="Marz M."/>
            <person name="Spaller T."/>
            <person name="Winckler T."/>
            <person name="Schaap P."/>
            <person name="Glockner G."/>
        </authorList>
    </citation>
    <scope>NUCLEOTIDE SEQUENCE [LARGE SCALE GENOMIC DNA]</scope>
    <source>
        <strain evidence="3 4">Jena</strain>
    </source>
</reference>
<feature type="signal peptide" evidence="1">
    <location>
        <begin position="1"/>
        <end position="16"/>
    </location>
</feature>
<dbReference type="PANTHER" id="PTHR38121">
    <property type="entry name" value="GH16 DOMAIN-CONTAINING PROTEIN"/>
    <property type="match status" value="1"/>
</dbReference>
<dbReference type="OrthoDB" id="25131at2759"/>
<dbReference type="CDD" id="cd00413">
    <property type="entry name" value="Glyco_hydrolase_16"/>
    <property type="match status" value="1"/>
</dbReference>
<dbReference type="GO" id="GO:0004553">
    <property type="term" value="F:hydrolase activity, hydrolyzing O-glycosyl compounds"/>
    <property type="evidence" value="ECO:0007669"/>
    <property type="project" value="InterPro"/>
</dbReference>
<evidence type="ECO:0000313" key="3">
    <source>
        <dbReference type="EMBL" id="PRP89209.1"/>
    </source>
</evidence>
<accession>A0A2P6NZ43</accession>
<dbReference type="Proteomes" id="UP000241769">
    <property type="component" value="Unassembled WGS sequence"/>
</dbReference>
<dbReference type="InterPro" id="IPR013320">
    <property type="entry name" value="ConA-like_dom_sf"/>
</dbReference>
<gene>
    <name evidence="3" type="ORF">PROFUN_01929</name>
</gene>
<name>A0A2P6NZ43_9EUKA</name>
<dbReference type="InterPro" id="IPR000757">
    <property type="entry name" value="Beta-glucanase-like"/>
</dbReference>
<dbReference type="EMBL" id="MDYQ01000005">
    <property type="protein sequence ID" value="PRP89209.1"/>
    <property type="molecule type" value="Genomic_DNA"/>
</dbReference>
<proteinExistence type="predicted"/>
<evidence type="ECO:0000313" key="4">
    <source>
        <dbReference type="Proteomes" id="UP000241769"/>
    </source>
</evidence>
<dbReference type="PROSITE" id="PS51762">
    <property type="entry name" value="GH16_2"/>
    <property type="match status" value="1"/>
</dbReference>
<dbReference type="SUPFAM" id="SSF49899">
    <property type="entry name" value="Concanavalin A-like lectins/glucanases"/>
    <property type="match status" value="1"/>
</dbReference>
<evidence type="ECO:0000259" key="2">
    <source>
        <dbReference type="PROSITE" id="PS51762"/>
    </source>
</evidence>